<evidence type="ECO:0000313" key="4">
    <source>
        <dbReference type="EnsemblPlants" id="KQJ97151"/>
    </source>
</evidence>
<feature type="region of interest" description="Disordered" evidence="1">
    <location>
        <begin position="106"/>
        <end position="153"/>
    </location>
</feature>
<keyword evidence="5" id="KW-1185">Reference proteome</keyword>
<evidence type="ECO:0000313" key="3">
    <source>
        <dbReference type="EMBL" id="KQJ97151.2"/>
    </source>
</evidence>
<sequence>MAAGCSSCLPFCFWSSSRVPAAPERRRRRRRRLRLRLSLSWFSWPWRNRKSRGGKGKEEAGGEKRRRKKLLRLRLMLLTSSSQAKKAFASVSSGSIFLPKVSSFGGAKKQNRGRPRRTVEDEPTTSCAAPVLQPETTSQQPCPSPSGETWRAPSSRLRSLQPDLWAMATTLGAIVFVGRVAAVFFLCSCMYGARWWFGPAAQGVGVGGGSRRLGGDAGVGGSWRLGDRVAADLCTGEHKRKVVMDGLLERASLL</sequence>
<evidence type="ECO:0000313" key="5">
    <source>
        <dbReference type="Proteomes" id="UP000008810"/>
    </source>
</evidence>
<proteinExistence type="predicted"/>
<dbReference type="AlphaFoldDB" id="A0A0Q3FBQ7"/>
<name>A0A0Q3FBQ7_BRADI</name>
<dbReference type="Gramene" id="KQJ97151">
    <property type="protein sequence ID" value="KQJ97151"/>
    <property type="gene ID" value="BRADI_3g29293v3"/>
</dbReference>
<evidence type="ECO:0000256" key="2">
    <source>
        <dbReference type="SAM" id="Phobius"/>
    </source>
</evidence>
<keyword evidence="2" id="KW-1133">Transmembrane helix</keyword>
<dbReference type="EnsemblPlants" id="KQJ97151">
    <property type="protein sequence ID" value="KQJ97151"/>
    <property type="gene ID" value="BRADI_3g29293v3"/>
</dbReference>
<evidence type="ECO:0000256" key="1">
    <source>
        <dbReference type="SAM" id="MobiDB-lite"/>
    </source>
</evidence>
<protein>
    <submittedName>
        <fullName evidence="3 4">Uncharacterized protein</fullName>
    </submittedName>
</protein>
<reference evidence="3" key="2">
    <citation type="submission" date="2017-06" db="EMBL/GenBank/DDBJ databases">
        <title>WGS assembly of Brachypodium distachyon.</title>
        <authorList>
            <consortium name="The International Brachypodium Initiative"/>
            <person name="Lucas S."/>
            <person name="Harmon-Smith M."/>
            <person name="Lail K."/>
            <person name="Tice H."/>
            <person name="Grimwood J."/>
            <person name="Bruce D."/>
            <person name="Barry K."/>
            <person name="Shu S."/>
            <person name="Lindquist E."/>
            <person name="Wang M."/>
            <person name="Pitluck S."/>
            <person name="Vogel J.P."/>
            <person name="Garvin D.F."/>
            <person name="Mockler T.C."/>
            <person name="Schmutz J."/>
            <person name="Rokhsar D."/>
            <person name="Bevan M.W."/>
        </authorList>
    </citation>
    <scope>NUCLEOTIDE SEQUENCE</scope>
    <source>
        <strain evidence="3">Bd21</strain>
    </source>
</reference>
<dbReference type="PANTHER" id="PTHR34379">
    <property type="entry name" value="OS07G0553800 PROTEIN"/>
    <property type="match status" value="1"/>
</dbReference>
<keyword evidence="2" id="KW-0472">Membrane</keyword>
<dbReference type="InterPro" id="IPR040411">
    <property type="entry name" value="At5g23160-like"/>
</dbReference>
<keyword evidence="2" id="KW-0812">Transmembrane</keyword>
<reference evidence="3 4" key="1">
    <citation type="journal article" date="2010" name="Nature">
        <title>Genome sequencing and analysis of the model grass Brachypodium distachyon.</title>
        <authorList>
            <consortium name="International Brachypodium Initiative"/>
        </authorList>
    </citation>
    <scope>NUCLEOTIDE SEQUENCE [LARGE SCALE GENOMIC DNA]</scope>
    <source>
        <strain evidence="3 4">Bd21</strain>
    </source>
</reference>
<reference evidence="4" key="3">
    <citation type="submission" date="2018-08" db="UniProtKB">
        <authorList>
            <consortium name="EnsemblPlants"/>
        </authorList>
    </citation>
    <scope>IDENTIFICATION</scope>
    <source>
        <strain evidence="4">cv. Bd21</strain>
    </source>
</reference>
<dbReference type="InParanoid" id="A0A0Q3FBQ7"/>
<organism evidence="3">
    <name type="scientific">Brachypodium distachyon</name>
    <name type="common">Purple false brome</name>
    <name type="synonym">Trachynia distachya</name>
    <dbReference type="NCBI Taxonomy" id="15368"/>
    <lineage>
        <taxon>Eukaryota</taxon>
        <taxon>Viridiplantae</taxon>
        <taxon>Streptophyta</taxon>
        <taxon>Embryophyta</taxon>
        <taxon>Tracheophyta</taxon>
        <taxon>Spermatophyta</taxon>
        <taxon>Magnoliopsida</taxon>
        <taxon>Liliopsida</taxon>
        <taxon>Poales</taxon>
        <taxon>Poaceae</taxon>
        <taxon>BOP clade</taxon>
        <taxon>Pooideae</taxon>
        <taxon>Stipodae</taxon>
        <taxon>Brachypodieae</taxon>
        <taxon>Brachypodium</taxon>
    </lineage>
</organism>
<dbReference type="EMBL" id="CM000882">
    <property type="protein sequence ID" value="KQJ97151.2"/>
    <property type="molecule type" value="Genomic_DNA"/>
</dbReference>
<dbReference type="OrthoDB" id="1886721at2759"/>
<gene>
    <name evidence="3" type="ORF">BRADI_3g29293v3</name>
</gene>
<accession>A0A0Q3FBQ7</accession>
<dbReference type="PANTHER" id="PTHR34379:SF14">
    <property type="match status" value="1"/>
</dbReference>
<feature type="transmembrane region" description="Helical" evidence="2">
    <location>
        <begin position="164"/>
        <end position="187"/>
    </location>
</feature>
<dbReference type="Proteomes" id="UP000008810">
    <property type="component" value="Chromosome 3"/>
</dbReference>